<keyword evidence="3" id="KW-1185">Reference proteome</keyword>
<dbReference type="AlphaFoldDB" id="A0A0P1GMV5"/>
<evidence type="ECO:0000256" key="1">
    <source>
        <dbReference type="SAM" id="MobiDB-lite"/>
    </source>
</evidence>
<dbReference type="Proteomes" id="UP000054935">
    <property type="component" value="Unassembled WGS sequence"/>
</dbReference>
<evidence type="ECO:0000313" key="3">
    <source>
        <dbReference type="Proteomes" id="UP000054935"/>
    </source>
</evidence>
<dbReference type="RefSeq" id="WP_058246586.1">
    <property type="nucleotide sequence ID" value="NZ_CYSE01000002.1"/>
</dbReference>
<dbReference type="EMBL" id="CYSE01000002">
    <property type="protein sequence ID" value="CUH76646.1"/>
    <property type="molecule type" value="Genomic_DNA"/>
</dbReference>
<protein>
    <submittedName>
        <fullName evidence="2">Uncharacterized protein</fullName>
    </submittedName>
</protein>
<dbReference type="STRING" id="441103.TRN7648_01046"/>
<accession>A0A0P1GMV5</accession>
<reference evidence="2 3" key="1">
    <citation type="submission" date="2015-09" db="EMBL/GenBank/DDBJ databases">
        <authorList>
            <consortium name="Swine Surveillance"/>
        </authorList>
    </citation>
    <scope>NUCLEOTIDE SEQUENCE [LARGE SCALE GENOMIC DNA]</scope>
    <source>
        <strain evidence="2 3">CECT 7648</strain>
    </source>
</reference>
<evidence type="ECO:0000313" key="2">
    <source>
        <dbReference type="EMBL" id="CUH76646.1"/>
    </source>
</evidence>
<proteinExistence type="predicted"/>
<feature type="region of interest" description="Disordered" evidence="1">
    <location>
        <begin position="19"/>
        <end position="39"/>
    </location>
</feature>
<name>A0A0P1GMV5_9RHOB</name>
<dbReference type="OrthoDB" id="7734559at2"/>
<gene>
    <name evidence="2" type="ORF">TRN7648_01046</name>
</gene>
<organism evidence="2 3">
    <name type="scientific">Tropicibacter naphthalenivorans</name>
    <dbReference type="NCBI Taxonomy" id="441103"/>
    <lineage>
        <taxon>Bacteria</taxon>
        <taxon>Pseudomonadati</taxon>
        <taxon>Pseudomonadota</taxon>
        <taxon>Alphaproteobacteria</taxon>
        <taxon>Rhodobacterales</taxon>
        <taxon>Roseobacteraceae</taxon>
        <taxon>Tropicibacter</taxon>
    </lineage>
</organism>
<sequence length="417" mass="45986">MSMSEFIPNMRSLTKGLSARRPRLGPLPGQDAAGSAVPPLRPRVEIPVREPSPEVEAIDRHRARGCFLARQEAWDDLGQEICDADAARLLSPGLTPVAALLAEGARADVVGAAKAAVMRGEPRAAMAVLGALEVNLDDMPGCPAIAYVVAMAHVDVAHAWRGASRVRDLAPQRRDAFDRHMRAAMDLVDQFDPFENDSPLWASVRCAVLEVDARPSQRVSDDYEDLIELSPQVPDYMTRLGRDLLPGRFGTWELLDSQARRLISLTRDVWGTGAYAWVYIGALEADPRAVRRLDTELFVEGLHEILERHPDQHMANRLASFAGLTLGRTPMEGESLQRLVDCFGWIVQDHLREMHPMLWAKAPVPGPPDHAELEEADLSRRGRARAISTLAEYYAPALDAGRRLVFTPGGLQMLKGD</sequence>